<name>A0A5M9I1C8_9FIRM</name>
<evidence type="ECO:0000313" key="1">
    <source>
        <dbReference type="EMBL" id="KAA8501062.1"/>
    </source>
</evidence>
<reference evidence="1" key="1">
    <citation type="submission" date="2019-07" db="EMBL/GenBank/DDBJ databases">
        <authorList>
            <person name="Wongkuna S."/>
            <person name="Scaria J."/>
        </authorList>
    </citation>
    <scope>NUCLEOTIDE SEQUENCE [LARGE SCALE GENOMIC DNA]</scope>
    <source>
        <strain evidence="1">SW178</strain>
    </source>
</reference>
<dbReference type="RefSeq" id="WP_150311045.1">
    <property type="nucleotide sequence ID" value="NZ_VMSO01000012.1"/>
</dbReference>
<proteinExistence type="predicted"/>
<protein>
    <submittedName>
        <fullName evidence="1">Uncharacterized protein</fullName>
    </submittedName>
</protein>
<keyword evidence="2" id="KW-1185">Reference proteome</keyword>
<dbReference type="EMBL" id="VMSO01000012">
    <property type="protein sequence ID" value="KAA8501062.1"/>
    <property type="molecule type" value="Genomic_DNA"/>
</dbReference>
<dbReference type="AlphaFoldDB" id="A0A5M9I1C8"/>
<dbReference type="Proteomes" id="UP000322025">
    <property type="component" value="Unassembled WGS sequence"/>
</dbReference>
<gene>
    <name evidence="1" type="ORF">FNY66_09955</name>
</gene>
<sequence>MGKLKQWYFYYGAILTAILEKNPDVSPKLIVNEESKQVYNIETKESDAEYIIYFKYASCKKDTYSAYNSWVFNFTDDDKNRLRRYYNDGKPVFIYLLCLKTNLQNSEIVVLKYDEYIQIKNKSAITIGVQPNKKTFYLFSGASKARDDAFLVKRNRITYSFQKLLSDTFCNGSNIKKDEKTTKVQYKNIKYGSEKVIQEQQYEDSNICPVCGEGILTVSRSADRIYNFLAKKCNKCGTIYLQKEDYIKISRQYGGIPLKDNVKIMNWKQEGYEGYSVNIPRKSLHDQKAVDVTEKANLIYVLPHNNNICPVHHKKMEIRTIDLGKHIKDTVYYCNACNKLYVEQCRESELNGFLKSKRALSKYKIVCDDKSAKRKN</sequence>
<dbReference type="OrthoDB" id="2083716at2"/>
<accession>A0A5M9I1C8</accession>
<organism evidence="1 2">
    <name type="scientific">Mediterraneibacter catenae</name>
    <dbReference type="NCBI Taxonomy" id="2594882"/>
    <lineage>
        <taxon>Bacteria</taxon>
        <taxon>Bacillati</taxon>
        <taxon>Bacillota</taxon>
        <taxon>Clostridia</taxon>
        <taxon>Lachnospirales</taxon>
        <taxon>Lachnospiraceae</taxon>
        <taxon>Mediterraneibacter</taxon>
    </lineage>
</organism>
<evidence type="ECO:0000313" key="2">
    <source>
        <dbReference type="Proteomes" id="UP000322025"/>
    </source>
</evidence>
<comment type="caution">
    <text evidence="1">The sequence shown here is derived from an EMBL/GenBank/DDBJ whole genome shotgun (WGS) entry which is preliminary data.</text>
</comment>